<evidence type="ECO:0000313" key="2">
    <source>
        <dbReference type="EMBL" id="SDJ51991.1"/>
    </source>
</evidence>
<protein>
    <submittedName>
        <fullName evidence="2">HNH endonuclease</fullName>
    </submittedName>
</protein>
<organism evidence="2 3">
    <name type="scientific">Ferrimonas sediminum</name>
    <dbReference type="NCBI Taxonomy" id="718193"/>
    <lineage>
        <taxon>Bacteria</taxon>
        <taxon>Pseudomonadati</taxon>
        <taxon>Pseudomonadota</taxon>
        <taxon>Gammaproteobacteria</taxon>
        <taxon>Alteromonadales</taxon>
        <taxon>Ferrimonadaceae</taxon>
        <taxon>Ferrimonas</taxon>
    </lineage>
</organism>
<keyword evidence="2" id="KW-0540">Nuclease</keyword>
<dbReference type="RefSeq" id="WP_090365440.1">
    <property type="nucleotide sequence ID" value="NZ_FNEM01000009.1"/>
</dbReference>
<dbReference type="CDD" id="cd00085">
    <property type="entry name" value="HNHc"/>
    <property type="match status" value="1"/>
</dbReference>
<name>A0A1G8UE32_9GAMM</name>
<gene>
    <name evidence="2" type="ORF">SAMN04488540_10958</name>
</gene>
<dbReference type="AlphaFoldDB" id="A0A1G8UE32"/>
<evidence type="ECO:0000259" key="1">
    <source>
        <dbReference type="SMART" id="SM00507"/>
    </source>
</evidence>
<dbReference type="OrthoDB" id="9804086at2"/>
<dbReference type="GO" id="GO:0004519">
    <property type="term" value="F:endonuclease activity"/>
    <property type="evidence" value="ECO:0007669"/>
    <property type="project" value="UniProtKB-KW"/>
</dbReference>
<dbReference type="Pfam" id="PF13395">
    <property type="entry name" value="HNH_4"/>
    <property type="match status" value="1"/>
</dbReference>
<dbReference type="Proteomes" id="UP000199527">
    <property type="component" value="Unassembled WGS sequence"/>
</dbReference>
<sequence length="338" mass="38080">MSSFVHVEPTLENQWRAIILFGRNVASYKFALAKSLHELAGVNNDLVRLDQLAEPFSRHICAHLGHSPKQATSRSSKFLEACGSHNRGDISDEQLIGLTTKLGFANVIDAFHNVNGSEVPQRFFIDERKTHGGIRLTEQFYQLSESVQFASMNHETEARWRLVEEGWKMGVSRSLIRVDAEPELDLLFTGGGQRRVAITSCRDSLNGYQKGRCFYCYDEISVEPGHEKLADVDHFLPWALGDSLANPNGVWNLVLACRECNRGEGGKFARVPTLGLLKRLHNRNEYLIGSHLPLRETLIQQTGQNGVARQSFLQGQYQIAKEALIHEWEPPVRGVITF</sequence>
<dbReference type="Gene3D" id="1.10.30.50">
    <property type="match status" value="1"/>
</dbReference>
<dbReference type="SMART" id="SM00507">
    <property type="entry name" value="HNHc"/>
    <property type="match status" value="1"/>
</dbReference>
<keyword evidence="2" id="KW-0378">Hydrolase</keyword>
<dbReference type="InterPro" id="IPR003615">
    <property type="entry name" value="HNH_nuc"/>
</dbReference>
<keyword evidence="2" id="KW-0255">Endonuclease</keyword>
<dbReference type="EMBL" id="FNEM01000009">
    <property type="protein sequence ID" value="SDJ51991.1"/>
    <property type="molecule type" value="Genomic_DNA"/>
</dbReference>
<keyword evidence="3" id="KW-1185">Reference proteome</keyword>
<evidence type="ECO:0000313" key="3">
    <source>
        <dbReference type="Proteomes" id="UP000199527"/>
    </source>
</evidence>
<feature type="domain" description="HNH nuclease" evidence="1">
    <location>
        <begin position="200"/>
        <end position="262"/>
    </location>
</feature>
<proteinExistence type="predicted"/>
<accession>A0A1G8UE32</accession>
<reference evidence="3" key="1">
    <citation type="submission" date="2016-10" db="EMBL/GenBank/DDBJ databases">
        <authorList>
            <person name="Varghese N."/>
            <person name="Submissions S."/>
        </authorList>
    </citation>
    <scope>NUCLEOTIDE SEQUENCE [LARGE SCALE GENOMIC DNA]</scope>
    <source>
        <strain evidence="3">DSM 23317</strain>
    </source>
</reference>